<dbReference type="Gene3D" id="3.60.10.10">
    <property type="entry name" value="Endonuclease/exonuclease/phosphatase"/>
    <property type="match status" value="1"/>
</dbReference>
<dbReference type="SUPFAM" id="SSF52540">
    <property type="entry name" value="P-loop containing nucleoside triphosphate hydrolases"/>
    <property type="match status" value="1"/>
</dbReference>
<dbReference type="RefSeq" id="XP_050554263.1">
    <property type="nucleotide sequence ID" value="XM_050698306.1"/>
</dbReference>
<feature type="domain" description="(+)RNA virus helicase C-terminal" evidence="4">
    <location>
        <begin position="1652"/>
        <end position="1975"/>
    </location>
</feature>
<dbReference type="PANTHER" id="PTHR19446">
    <property type="entry name" value="REVERSE TRANSCRIPTASES"/>
    <property type="match status" value="1"/>
</dbReference>
<feature type="compositionally biased region" description="Polar residues" evidence="1">
    <location>
        <begin position="1499"/>
        <end position="1522"/>
    </location>
</feature>
<dbReference type="Pfam" id="PF14529">
    <property type="entry name" value="Exo_endo_phos_2"/>
    <property type="match status" value="1"/>
</dbReference>
<proteinExistence type="predicted"/>
<keyword evidence="5" id="KW-1185">Reference proteome</keyword>
<sequence length="1989" mass="222225">MRIIQANLHRSRLATIELLQVAEKKGISVALVQEPYVGNTGEMQEYPGTRIIQCTINRQKPVKAAVIVFSDQLRTIHDPQLVTETEVAILLVSGSLRLGVISVYLEGDQDIHLNLIRLKESIPKLTTKNIIVAGDVNAWSPWWGSASENQRGADYNSFLNEMDLHILNTGDTPTFEALRGDRLFTSIVDVTACSTSLLAKVQNWMVDRGLTTSDHNAITFDLQLEKALEPPKPITTRVYNTKNANWTKFRSHLRDSLEKKQITPESIMSVQSSEELETVITTYINAITEVCDATLPKNKPRKGKSKPPWWTSSLEDLKTDVLRRKRRIRNAAPSRKQFVIEEYLRAKETYTSKADEEQTKSWKEFCSTQKRESMWDGIYRVIRKTTKCRENTLLRNSEGQTLNPDKSAELLAKTFYPDDTTTTDDPGHADLRALTDGRCLGEMEELSESDPYFTQAELDLILNEINPKKAPGADGLTADICAEAIYCRREVFLAIANSCLERAYFPKQWKSAHVIVLRKPGKDDYTNPKSYRPIGLLSVFGKIVEKLMIGRIQWHILPTLHKNQYGFLPQRGTEDALYDLVNRIKTEMDEKKIVVLVSLDIEGAFDNAWWPALKHQLIARKCPKNLYAMVNSYLSERRVKVNFAGASSEKGTNKGCVQGSVGGPTFWNLILDSLLHRLTGEGVYCQAFADDVVLLFSNHRVSALEQSVNGALEIVAAWGVSNKLRFGASKTNAMLLTKRLVFEPPELFMTGTRINLVDEVKLLGLTIDRKLTFRSHISATCKKAADIYKQLARAAKVTWGLNGEITRTIYVAVIEPIVLYAANVWAPVTELQLIKKQLNALQRGFAQKICRAYRTVSLTSATVLSGTLPLDLRVQECASLYLTKRGLSLDYLPPQKELERQVNYLDQPHPSKLISINYELLESDDSGTPLVQGITGPQIYTDGSRIEGGVGSALTWWEDGRESVFSTFSLDPSCTVFQSELYALNRAAKMVLDSRATRVNIMSDSRSSLDILKNPKVTHRLAKEIKQCVETVEEQGREIRFYWLRAHVGTAGNERADELAKIAAKKKNNTTADYCMVPMSYVKKKIRDETIRKWQDRYTTSTTGQVTKTFLPDVNEAYRLVRSTKLTPAQVQALTGHGGIAEYLHRFKLKENAGCECDLTISESVWHIILDCPRFLAARSSLETQIDTNLDTSNLSTILADKVKRPHFLSYIDTIFSRAAERNSTLNNRHQIATLENQLTTATAVPETPRTNEPLIINERQILLHGERGTKGIRLRGVALFMNTSSERLGIAFCEKRNSKWLTISPGLASLINGSTSRTSMRRKVYDALPDMKLLGRSCRLLRTRNKTIAMFSSVDSITCFAQACEVLSGVGEWGDVEGIHSRIISVDAAVVAYEKGKTADLMGCIRASEHHEVIVYEDRGEDLSFLKRSVPRQPRVDSPSGSERLQQQYLQQSALQQQQRATERENKKLQSRGRMWAITTAICSVTGLIASPFRKNASKSTQGSESCPTQIQSAHSRSSPTRAAMGHVCPPKLRQAATPRDHLINAFLEFVAVIEATKQVNLRNCEAILQTYLQGNELILDDRLEAAEAVIYDNNTSRVLRGTSISRSMAAYNATAGFVSLDEKESNRCGVVKFKTPPNDSLVVVAKCTRIMLDDGILEMAKSISESGPDGITFESWCTPRFHWTNGVPGCGKTTWIVDQFDADKDLIVTTTTEAANDLRGKLSCRFGGLLAKSRVRTMASILVNGLKGRESCTRLMVDEALMNHFGAVVMAARITLAKEVLLIGDINQLPFIDRDNLFPLHYGRPTHITPISQELLCTHRNPMDVAYALNTVYSGIYSSRSGVRSLETKRFSGAMIPKSLPDTLYLVHTQAEKESLKNQGYGSGEGSRILTIHEAQGLSSAKVVVVNTATKRQKIHDSVPHAVVAISRHTHSCIYYTDNCDDAISKLIRRAAEESDHGIMDYNLKMAIKHRDAAVVGALLGEKCSLD</sequence>
<dbReference type="Pfam" id="PF00075">
    <property type="entry name" value="RNase_H"/>
    <property type="match status" value="1"/>
</dbReference>
<feature type="domain" description="Reverse transcriptase" evidence="2">
    <location>
        <begin position="498"/>
        <end position="767"/>
    </location>
</feature>
<evidence type="ECO:0000256" key="1">
    <source>
        <dbReference type="SAM" id="MobiDB-lite"/>
    </source>
</evidence>
<evidence type="ECO:0000313" key="6">
    <source>
        <dbReference type="RefSeq" id="XP_050554263.1"/>
    </source>
</evidence>
<protein>
    <submittedName>
        <fullName evidence="6">Uncharacterized protein LOC126911383</fullName>
    </submittedName>
</protein>
<dbReference type="Gene3D" id="3.30.420.10">
    <property type="entry name" value="Ribonuclease H-like superfamily/Ribonuclease H"/>
    <property type="match status" value="1"/>
</dbReference>
<dbReference type="OrthoDB" id="411823at2759"/>
<dbReference type="PROSITE" id="PS51657">
    <property type="entry name" value="PSRV_HELICASE"/>
    <property type="match status" value="1"/>
</dbReference>
<evidence type="ECO:0000259" key="3">
    <source>
        <dbReference type="PROSITE" id="PS50879"/>
    </source>
</evidence>
<gene>
    <name evidence="6" type="primary">LOC126911383</name>
</gene>
<dbReference type="Gene3D" id="3.40.50.300">
    <property type="entry name" value="P-loop containing nucleotide triphosphate hydrolases"/>
    <property type="match status" value="2"/>
</dbReference>
<dbReference type="InterPro" id="IPR000477">
    <property type="entry name" value="RT_dom"/>
</dbReference>
<dbReference type="GO" id="GO:0003676">
    <property type="term" value="F:nucleic acid binding"/>
    <property type="evidence" value="ECO:0007669"/>
    <property type="project" value="InterPro"/>
</dbReference>
<dbReference type="Pfam" id="PF00078">
    <property type="entry name" value="RVT_1"/>
    <property type="match status" value="1"/>
</dbReference>
<dbReference type="GO" id="GO:0071897">
    <property type="term" value="P:DNA biosynthetic process"/>
    <property type="evidence" value="ECO:0007669"/>
    <property type="project" value="UniProtKB-ARBA"/>
</dbReference>
<dbReference type="InterPro" id="IPR027417">
    <property type="entry name" value="P-loop_NTPase"/>
</dbReference>
<dbReference type="PROSITE" id="PS50879">
    <property type="entry name" value="RNASE_H_1"/>
    <property type="match status" value="1"/>
</dbReference>
<dbReference type="CDD" id="cd01650">
    <property type="entry name" value="RT_nLTR_like"/>
    <property type="match status" value="1"/>
</dbReference>
<dbReference type="CDD" id="cd09077">
    <property type="entry name" value="R1-I-EN"/>
    <property type="match status" value="1"/>
</dbReference>
<dbReference type="CDD" id="cd09276">
    <property type="entry name" value="Rnase_HI_RT_non_LTR"/>
    <property type="match status" value="1"/>
</dbReference>
<dbReference type="Proteomes" id="UP000829999">
    <property type="component" value="Chromosome 14"/>
</dbReference>
<dbReference type="GO" id="GO:0004523">
    <property type="term" value="F:RNA-DNA hybrid ribonuclease activity"/>
    <property type="evidence" value="ECO:0007669"/>
    <property type="project" value="InterPro"/>
</dbReference>
<dbReference type="PROSITE" id="PS50878">
    <property type="entry name" value="RT_POL"/>
    <property type="match status" value="1"/>
</dbReference>
<dbReference type="GeneID" id="126911383"/>
<dbReference type="Pfam" id="PF01443">
    <property type="entry name" value="Viral_helicase1"/>
    <property type="match status" value="1"/>
</dbReference>
<organism evidence="5 6">
    <name type="scientific">Spodoptera frugiperda</name>
    <name type="common">Fall armyworm</name>
    <dbReference type="NCBI Taxonomy" id="7108"/>
    <lineage>
        <taxon>Eukaryota</taxon>
        <taxon>Metazoa</taxon>
        <taxon>Ecdysozoa</taxon>
        <taxon>Arthropoda</taxon>
        <taxon>Hexapoda</taxon>
        <taxon>Insecta</taxon>
        <taxon>Pterygota</taxon>
        <taxon>Neoptera</taxon>
        <taxon>Endopterygota</taxon>
        <taxon>Lepidoptera</taxon>
        <taxon>Glossata</taxon>
        <taxon>Ditrysia</taxon>
        <taxon>Noctuoidea</taxon>
        <taxon>Noctuidae</taxon>
        <taxon>Amphipyrinae</taxon>
        <taxon>Spodoptera</taxon>
    </lineage>
</organism>
<reference evidence="6" key="1">
    <citation type="submission" date="2025-08" db="UniProtKB">
        <authorList>
            <consortium name="RefSeq"/>
        </authorList>
    </citation>
    <scope>IDENTIFICATION</scope>
    <source>
        <tissue evidence="6">Whole larval tissue</tissue>
    </source>
</reference>
<dbReference type="GO" id="GO:0042575">
    <property type="term" value="C:DNA polymerase complex"/>
    <property type="evidence" value="ECO:0007669"/>
    <property type="project" value="UniProtKB-ARBA"/>
</dbReference>
<evidence type="ECO:0000313" key="5">
    <source>
        <dbReference type="Proteomes" id="UP000829999"/>
    </source>
</evidence>
<dbReference type="InterPro" id="IPR036397">
    <property type="entry name" value="RNaseH_sf"/>
</dbReference>
<feature type="region of interest" description="Disordered" evidence="1">
    <location>
        <begin position="1498"/>
        <end position="1527"/>
    </location>
</feature>
<dbReference type="SUPFAM" id="SSF56672">
    <property type="entry name" value="DNA/RNA polymerases"/>
    <property type="match status" value="1"/>
</dbReference>
<feature type="region of interest" description="Disordered" evidence="1">
    <location>
        <begin position="1452"/>
        <end position="1471"/>
    </location>
</feature>
<dbReference type="InterPro" id="IPR012337">
    <property type="entry name" value="RNaseH-like_sf"/>
</dbReference>
<name>A0A9R0EYW9_SPOFR</name>
<dbReference type="InterPro" id="IPR043502">
    <property type="entry name" value="DNA/RNA_pol_sf"/>
</dbReference>
<dbReference type="InterPro" id="IPR005135">
    <property type="entry name" value="Endo/exonuclease/phosphatase"/>
</dbReference>
<dbReference type="SUPFAM" id="SSF53098">
    <property type="entry name" value="Ribonuclease H-like"/>
    <property type="match status" value="1"/>
</dbReference>
<dbReference type="InterPro" id="IPR036691">
    <property type="entry name" value="Endo/exonu/phosph_ase_sf"/>
</dbReference>
<dbReference type="SUPFAM" id="SSF56219">
    <property type="entry name" value="DNase I-like"/>
    <property type="match status" value="1"/>
</dbReference>
<dbReference type="GO" id="GO:0005524">
    <property type="term" value="F:ATP binding"/>
    <property type="evidence" value="ECO:0007669"/>
    <property type="project" value="InterPro"/>
</dbReference>
<evidence type="ECO:0000259" key="2">
    <source>
        <dbReference type="PROSITE" id="PS50878"/>
    </source>
</evidence>
<dbReference type="InterPro" id="IPR002156">
    <property type="entry name" value="RNaseH_domain"/>
</dbReference>
<accession>A0A9R0EYW9</accession>
<feature type="domain" description="RNase H type-1" evidence="3">
    <location>
        <begin position="933"/>
        <end position="1065"/>
    </location>
</feature>
<evidence type="ECO:0000259" key="4">
    <source>
        <dbReference type="PROSITE" id="PS51657"/>
    </source>
</evidence>
<dbReference type="InterPro" id="IPR027351">
    <property type="entry name" value="(+)RNA_virus_helicase_core_dom"/>
</dbReference>